<feature type="binding site" evidence="8">
    <location>
        <position position="333"/>
    </location>
    <ligand>
        <name>Zn(2+)</name>
        <dbReference type="ChEBI" id="CHEBI:29105"/>
        <note>catalytic</note>
    </ligand>
</feature>
<evidence type="ECO:0000256" key="2">
    <source>
        <dbReference type="ARBA" id="ARBA00022723"/>
    </source>
</evidence>
<keyword evidence="9" id="KW-0812">Transmembrane</keyword>
<feature type="domain" description="CAAX prenyl protease 1 N-terminal" evidence="12">
    <location>
        <begin position="34"/>
        <end position="218"/>
    </location>
</feature>
<keyword evidence="9" id="KW-1133">Transmembrane helix</keyword>
<feature type="active site" description="Proton donor" evidence="7">
    <location>
        <position position="417"/>
    </location>
</feature>
<evidence type="ECO:0000259" key="12">
    <source>
        <dbReference type="Pfam" id="PF16491"/>
    </source>
</evidence>
<evidence type="ECO:0000313" key="13">
    <source>
        <dbReference type="EMBL" id="CAD5110784.1"/>
    </source>
</evidence>
<feature type="transmembrane region" description="Helical" evidence="9">
    <location>
        <begin position="370"/>
        <end position="394"/>
    </location>
</feature>
<dbReference type="PANTHER" id="PTHR10120">
    <property type="entry name" value="CAAX PRENYL PROTEASE 1"/>
    <property type="match status" value="1"/>
</dbReference>
<dbReference type="Proteomes" id="UP000549394">
    <property type="component" value="Unassembled WGS sequence"/>
</dbReference>
<keyword evidence="9" id="KW-0256">Endoplasmic reticulum</keyword>
<dbReference type="GO" id="GO:0005789">
    <property type="term" value="C:endoplasmic reticulum membrane"/>
    <property type="evidence" value="ECO:0007669"/>
    <property type="project" value="UniProtKB-SubCell"/>
</dbReference>
<dbReference type="CDD" id="cd07343">
    <property type="entry name" value="M48A_Zmpste24p_like"/>
    <property type="match status" value="1"/>
</dbReference>
<feature type="transmembrane region" description="Helical" evidence="9">
    <location>
        <begin position="71"/>
        <end position="97"/>
    </location>
</feature>
<feature type="transmembrane region" description="Helical" evidence="9">
    <location>
        <begin position="347"/>
        <end position="364"/>
    </location>
</feature>
<sequence length="471" mass="54817">MAIDIPFSEQTIFLSVIVFLWIVYLWESYLSHRQMKLFKSTEKVPREVEQIMDQTTFSKARLYQIDKATFGFYHGLFSQIENSVILWYGGLPFVWYYSGKLLAGYGFDSTHEIKQSMIFILFCSIFNMIINIPWDLYRTFVIEERHNFNKQTLGFYAKDQIKKFALTIVIILPITAALVWIIKAGGDYFFIYAWVFVFVISLLLVTIYADYIAPLFDKFTALPEGELRQKIEDLAASINFPLYKLFVVEGSKRSTHSNAYFYGFFKNKRIVLFDTLLKDYVSKDEREEKEKKIDEPAKEETGETDNNKDEESTTKEKKSIGCDNEEVLAVLAHELGHWKLSHNLKNLFISQANVLLTFIVFATLHNNKKIFMSFGFMNEMPTIIGLIIILQFIFSPYNEVFSFLMTALSRRFEFQADAFAKSVKQAAYLKSALIKLHKDNLGFPIADSLYSAFYFSHPPLLERLKAMDKLD</sequence>
<dbReference type="OrthoDB" id="360839at2759"/>
<dbReference type="GO" id="GO:0046872">
    <property type="term" value="F:metal ion binding"/>
    <property type="evidence" value="ECO:0007669"/>
    <property type="project" value="UniProtKB-UniRule"/>
</dbReference>
<feature type="transmembrane region" description="Helical" evidence="9">
    <location>
        <begin position="117"/>
        <end position="137"/>
    </location>
</feature>
<dbReference type="EMBL" id="CAJFCJ010000001">
    <property type="protein sequence ID" value="CAD5110784.1"/>
    <property type="molecule type" value="Genomic_DNA"/>
</dbReference>
<comment type="catalytic activity">
    <reaction evidence="6 9">
        <text>Hydrolyzes the peptide bond -P2-(S-farnesyl or geranylgeranyl)C-P1'-P2'-P3'-COOH where P1' and P2' are amino acids with aliphatic side chains and P3' is any C-terminal residue.</text>
        <dbReference type="EC" id="3.4.24.84"/>
    </reaction>
</comment>
<dbReference type="Pfam" id="PF16491">
    <property type="entry name" value="Peptidase_M48_N"/>
    <property type="match status" value="1"/>
</dbReference>
<protein>
    <recommendedName>
        <fullName evidence="9">CAAX prenyl protease</fullName>
        <ecNumber evidence="9">3.4.24.84</ecNumber>
    </recommendedName>
</protein>
<feature type="transmembrane region" description="Helical" evidence="9">
    <location>
        <begin position="12"/>
        <end position="30"/>
    </location>
</feature>
<keyword evidence="14" id="KW-1185">Reference proteome</keyword>
<dbReference type="InterPro" id="IPR027057">
    <property type="entry name" value="CAXX_Prtase_1"/>
</dbReference>
<feature type="transmembrane region" description="Helical" evidence="9">
    <location>
        <begin position="188"/>
        <end position="209"/>
    </location>
</feature>
<evidence type="ECO:0000259" key="11">
    <source>
        <dbReference type="Pfam" id="PF01435"/>
    </source>
</evidence>
<evidence type="ECO:0000256" key="7">
    <source>
        <dbReference type="PIRSR" id="PIRSR627057-1"/>
    </source>
</evidence>
<dbReference type="Pfam" id="PF01435">
    <property type="entry name" value="Peptidase_M48"/>
    <property type="match status" value="1"/>
</dbReference>
<dbReference type="InterPro" id="IPR032456">
    <property type="entry name" value="Peptidase_M48_N"/>
</dbReference>
<evidence type="ECO:0000256" key="4">
    <source>
        <dbReference type="ARBA" id="ARBA00022833"/>
    </source>
</evidence>
<dbReference type="Gene3D" id="3.30.2010.10">
    <property type="entry name" value="Metalloproteases ('zincins'), catalytic domain"/>
    <property type="match status" value="1"/>
</dbReference>
<dbReference type="InterPro" id="IPR001915">
    <property type="entry name" value="Peptidase_M48"/>
</dbReference>
<evidence type="ECO:0000256" key="10">
    <source>
        <dbReference type="SAM" id="MobiDB-lite"/>
    </source>
</evidence>
<dbReference type="GO" id="GO:0004222">
    <property type="term" value="F:metalloendopeptidase activity"/>
    <property type="evidence" value="ECO:0007669"/>
    <property type="project" value="UniProtKB-UniRule"/>
</dbReference>
<keyword evidence="4 8" id="KW-0862">Zinc</keyword>
<keyword evidence="2 8" id="KW-0479">Metal-binding</keyword>
<proteinExistence type="inferred from homology"/>
<evidence type="ECO:0000256" key="9">
    <source>
        <dbReference type="RuleBase" id="RU366005"/>
    </source>
</evidence>
<comment type="similarity">
    <text evidence="9">Belongs to the peptidase M48A family.</text>
</comment>
<keyword evidence="9" id="KW-0472">Membrane</keyword>
<evidence type="ECO:0000256" key="1">
    <source>
        <dbReference type="ARBA" id="ARBA00022670"/>
    </source>
</evidence>
<feature type="domain" description="Peptidase M48" evidence="11">
    <location>
        <begin position="223"/>
        <end position="469"/>
    </location>
</feature>
<reference evidence="13 14" key="1">
    <citation type="submission" date="2020-08" db="EMBL/GenBank/DDBJ databases">
        <authorList>
            <person name="Hejnol A."/>
        </authorList>
    </citation>
    <scope>NUCLEOTIDE SEQUENCE [LARGE SCALE GENOMIC DNA]</scope>
</reference>
<evidence type="ECO:0000256" key="8">
    <source>
        <dbReference type="PIRSR" id="PIRSR627057-2"/>
    </source>
</evidence>
<organism evidence="13 14">
    <name type="scientific">Dimorphilus gyrociliatus</name>
    <dbReference type="NCBI Taxonomy" id="2664684"/>
    <lineage>
        <taxon>Eukaryota</taxon>
        <taxon>Metazoa</taxon>
        <taxon>Spiralia</taxon>
        <taxon>Lophotrochozoa</taxon>
        <taxon>Annelida</taxon>
        <taxon>Polychaeta</taxon>
        <taxon>Polychaeta incertae sedis</taxon>
        <taxon>Dinophilidae</taxon>
        <taxon>Dimorphilus</taxon>
    </lineage>
</organism>
<dbReference type="AlphaFoldDB" id="A0A7I8V6H9"/>
<feature type="transmembrane region" description="Helical" evidence="9">
    <location>
        <begin position="164"/>
        <end position="182"/>
    </location>
</feature>
<dbReference type="EC" id="3.4.24.84" evidence="9"/>
<feature type="binding site" evidence="8">
    <location>
        <position position="337"/>
    </location>
    <ligand>
        <name>Zn(2+)</name>
        <dbReference type="ChEBI" id="CHEBI:29105"/>
        <note>catalytic</note>
    </ligand>
</feature>
<accession>A0A7I8V6H9</accession>
<keyword evidence="1 9" id="KW-0645">Protease</keyword>
<gene>
    <name evidence="13" type="ORF">DGYR_LOCUS145</name>
</gene>
<evidence type="ECO:0000313" key="14">
    <source>
        <dbReference type="Proteomes" id="UP000549394"/>
    </source>
</evidence>
<feature type="binding site" evidence="8">
    <location>
        <position position="413"/>
    </location>
    <ligand>
        <name>Zn(2+)</name>
        <dbReference type="ChEBI" id="CHEBI:29105"/>
        <note>catalytic</note>
    </ligand>
</feature>
<evidence type="ECO:0000256" key="5">
    <source>
        <dbReference type="ARBA" id="ARBA00023049"/>
    </source>
</evidence>
<name>A0A7I8V6H9_9ANNE</name>
<comment type="caution">
    <text evidence="13">The sequence shown here is derived from an EMBL/GenBank/DDBJ whole genome shotgun (WGS) entry which is preliminary data.</text>
</comment>
<dbReference type="GO" id="GO:0071586">
    <property type="term" value="P:CAAX-box protein processing"/>
    <property type="evidence" value="ECO:0007669"/>
    <property type="project" value="UniProtKB-UniRule"/>
</dbReference>
<evidence type="ECO:0000256" key="6">
    <source>
        <dbReference type="ARBA" id="ARBA00044456"/>
    </source>
</evidence>
<feature type="active site" evidence="7">
    <location>
        <position position="334"/>
    </location>
</feature>
<comment type="function">
    <text evidence="9">Proteolytically removes the C-terminal three residues of farnesylated proteins.</text>
</comment>
<keyword evidence="5 9" id="KW-0482">Metalloprotease</keyword>
<comment type="subcellular location">
    <subcellularLocation>
        <location evidence="9">Endoplasmic reticulum membrane</location>
        <topology evidence="9">Multi-pass membrane protein</topology>
    </subcellularLocation>
</comment>
<comment type="cofactor">
    <cofactor evidence="8 9">
        <name>Zn(2+)</name>
        <dbReference type="ChEBI" id="CHEBI:29105"/>
    </cofactor>
    <text evidence="8 9">Binds 1 zinc ion per subunit.</text>
</comment>
<evidence type="ECO:0000256" key="3">
    <source>
        <dbReference type="ARBA" id="ARBA00022801"/>
    </source>
</evidence>
<feature type="region of interest" description="Disordered" evidence="10">
    <location>
        <begin position="288"/>
        <end position="318"/>
    </location>
</feature>
<keyword evidence="3 9" id="KW-0378">Hydrolase</keyword>